<keyword evidence="1" id="KW-1133">Transmembrane helix</keyword>
<evidence type="ECO:0000256" key="1">
    <source>
        <dbReference type="SAM" id="Phobius"/>
    </source>
</evidence>
<keyword evidence="2" id="KW-0808">Transferase</keyword>
<protein>
    <submittedName>
        <fullName evidence="2">Protein Tyrosine Kinase</fullName>
    </submittedName>
</protein>
<keyword evidence="1" id="KW-0812">Transmembrane</keyword>
<organism evidence="2">
    <name type="scientific">Myoviridae sp. ctwVB15</name>
    <dbReference type="NCBI Taxonomy" id="2825208"/>
    <lineage>
        <taxon>Viruses</taxon>
        <taxon>Duplodnaviria</taxon>
        <taxon>Heunggongvirae</taxon>
        <taxon>Uroviricota</taxon>
        <taxon>Caudoviricetes</taxon>
    </lineage>
</organism>
<proteinExistence type="predicted"/>
<evidence type="ECO:0000313" key="2">
    <source>
        <dbReference type="EMBL" id="DAF95985.1"/>
    </source>
</evidence>
<dbReference type="EMBL" id="BK016112">
    <property type="protein sequence ID" value="DAF95985.1"/>
    <property type="molecule type" value="Genomic_DNA"/>
</dbReference>
<dbReference type="GO" id="GO:0016301">
    <property type="term" value="F:kinase activity"/>
    <property type="evidence" value="ECO:0007669"/>
    <property type="project" value="UniProtKB-KW"/>
</dbReference>
<sequence>MKMQDILNAVIVYLLGLADQYPTVALILSVIGGVVLIATIIKPVVFWAVKKTKTEKDDRFAERFYAVIEGTAFDFAPFIALFKRRNPKAAAALEKFEKVTKQ</sequence>
<reference evidence="2" key="1">
    <citation type="journal article" date="2021" name="Proc. Natl. Acad. Sci. U.S.A.">
        <title>A Catalog of Tens of Thousands of Viruses from Human Metagenomes Reveals Hidden Associations with Chronic Diseases.</title>
        <authorList>
            <person name="Tisza M.J."/>
            <person name="Buck C.B."/>
        </authorList>
    </citation>
    <scope>NUCLEOTIDE SEQUENCE</scope>
    <source>
        <strain evidence="2">CtwVB15</strain>
    </source>
</reference>
<feature type="transmembrane region" description="Helical" evidence="1">
    <location>
        <begin position="24"/>
        <end position="49"/>
    </location>
</feature>
<accession>A0A8S5UNB6</accession>
<keyword evidence="2" id="KW-0418">Kinase</keyword>
<keyword evidence="1" id="KW-0472">Membrane</keyword>
<name>A0A8S5UNB6_9CAUD</name>